<accession>A0A0M0JLE1</accession>
<dbReference type="AlphaFoldDB" id="A0A0M0JLE1"/>
<dbReference type="EMBL" id="JWZX01002769">
    <property type="protein sequence ID" value="KOO27068.1"/>
    <property type="molecule type" value="Genomic_DNA"/>
</dbReference>
<reference evidence="3" key="1">
    <citation type="journal article" date="2015" name="PLoS Genet.">
        <title>Genome Sequence and Transcriptome Analyses of Chrysochromulina tobin: Metabolic Tools for Enhanced Algal Fitness in the Prominent Order Prymnesiales (Haptophyceae).</title>
        <authorList>
            <person name="Hovde B.T."/>
            <person name="Deodato C.R."/>
            <person name="Hunsperger H.M."/>
            <person name="Ryken S.A."/>
            <person name="Yost W."/>
            <person name="Jha R.K."/>
            <person name="Patterson J."/>
            <person name="Monnat R.J. Jr."/>
            <person name="Barlow S.B."/>
            <person name="Starkenburg S.R."/>
            <person name="Cattolico R.A."/>
        </authorList>
    </citation>
    <scope>NUCLEOTIDE SEQUENCE</scope>
    <source>
        <strain evidence="3">CCMP291</strain>
    </source>
</reference>
<dbReference type="Gene3D" id="3.40.50.1400">
    <property type="match status" value="2"/>
</dbReference>
<dbReference type="PANTHER" id="PTHR33542">
    <property type="entry name" value="SIROHYDROCHLORIN FERROCHELATASE, CHLOROPLASTIC"/>
    <property type="match status" value="1"/>
</dbReference>
<proteinExistence type="predicted"/>
<dbReference type="OrthoDB" id="5824at2759"/>
<keyword evidence="3" id="KW-1185">Reference proteome</keyword>
<protein>
    <submittedName>
        <fullName evidence="2">Cobalamin (Vitamin b12) biosynthesis protein</fullName>
    </submittedName>
</protein>
<dbReference type="Proteomes" id="UP000037460">
    <property type="component" value="Unassembled WGS sequence"/>
</dbReference>
<gene>
    <name evidence="2" type="ORF">Ctob_001499</name>
</gene>
<keyword evidence="1" id="KW-0732">Signal</keyword>
<evidence type="ECO:0000256" key="1">
    <source>
        <dbReference type="SAM" id="SignalP"/>
    </source>
</evidence>
<sequence>MQSLFLAVLLSLAPPILLVDNGSRRPASVLALREVAASLSTLLDGRDVRPASLGFSDEVDAAALGGVPARTLRTELASLVSSGAPGAIVAPLFLGPSGGLRRGIAACQEEWAGTASFDLRVGACLVDESEPADDRVGRALTAKVLQLARRARLRFPLKVLVVDHGTPSRPVHEVRERLAGEVRELLGPRALTVRGASMERRDEPAYDFNEPLLERALAMAPYDEGDVVLAMAFLLPGRHAGDGGDVAQIVERAQATATEGKAPLTVHTTSLLAMHPLVLSVLVDRVRAAEAQQPSLVA</sequence>
<name>A0A0M0JLE1_9EUKA</name>
<dbReference type="SUPFAM" id="SSF53800">
    <property type="entry name" value="Chelatase"/>
    <property type="match status" value="1"/>
</dbReference>
<organism evidence="2 3">
    <name type="scientific">Chrysochromulina tobinii</name>
    <dbReference type="NCBI Taxonomy" id="1460289"/>
    <lineage>
        <taxon>Eukaryota</taxon>
        <taxon>Haptista</taxon>
        <taxon>Haptophyta</taxon>
        <taxon>Prymnesiophyceae</taxon>
        <taxon>Prymnesiales</taxon>
        <taxon>Chrysochromulinaceae</taxon>
        <taxon>Chrysochromulina</taxon>
    </lineage>
</organism>
<dbReference type="PANTHER" id="PTHR33542:SF3">
    <property type="entry name" value="SIROHYDROCHLORIN FERROCHELATASE, CHLOROPLASTIC"/>
    <property type="match status" value="1"/>
</dbReference>
<evidence type="ECO:0000313" key="3">
    <source>
        <dbReference type="Proteomes" id="UP000037460"/>
    </source>
</evidence>
<comment type="caution">
    <text evidence="2">The sequence shown here is derived from an EMBL/GenBank/DDBJ whole genome shotgun (WGS) entry which is preliminary data.</text>
</comment>
<evidence type="ECO:0000313" key="2">
    <source>
        <dbReference type="EMBL" id="KOO27068.1"/>
    </source>
</evidence>
<feature type="chain" id="PRO_5005601868" evidence="1">
    <location>
        <begin position="19"/>
        <end position="298"/>
    </location>
</feature>
<feature type="signal peptide" evidence="1">
    <location>
        <begin position="1"/>
        <end position="18"/>
    </location>
</feature>
<dbReference type="InterPro" id="IPR050963">
    <property type="entry name" value="Sirohydro_Cobaltochel/CbiX"/>
</dbReference>